<feature type="domain" description="Mandelate racemase/muconate lactonizing enzyme C-terminal" evidence="6">
    <location>
        <begin position="144"/>
        <end position="244"/>
    </location>
</feature>
<evidence type="ECO:0000256" key="4">
    <source>
        <dbReference type="ARBA" id="ARBA00023235"/>
    </source>
</evidence>
<dbReference type="Pfam" id="PF13378">
    <property type="entry name" value="MR_MLE_C"/>
    <property type="match status" value="1"/>
</dbReference>
<keyword evidence="4 5" id="KW-0413">Isomerase</keyword>
<comment type="caution">
    <text evidence="7">The sequence shown here is derived from an EMBL/GenBank/DDBJ whole genome shotgun (WGS) entry which is preliminary data.</text>
</comment>
<keyword evidence="2 5" id="KW-0479">Metal-binding</keyword>
<dbReference type="SFLD" id="SFLDG00180">
    <property type="entry name" value="muconate_cycloisomerase"/>
    <property type="match status" value="1"/>
</dbReference>
<dbReference type="Proteomes" id="UP000823485">
    <property type="component" value="Unassembled WGS sequence"/>
</dbReference>
<dbReference type="InterPro" id="IPR034603">
    <property type="entry name" value="Dipeptide_epimerase"/>
</dbReference>
<name>A0ABS2R312_9BACI</name>
<dbReference type="RefSeq" id="WP_205178817.1">
    <property type="nucleotide sequence ID" value="NZ_JAFBFH010000005.1"/>
</dbReference>
<organism evidence="7 8">
    <name type="scientific">Siminovitchia thermophila</name>
    <dbReference type="NCBI Taxonomy" id="1245522"/>
    <lineage>
        <taxon>Bacteria</taxon>
        <taxon>Bacillati</taxon>
        <taxon>Bacillota</taxon>
        <taxon>Bacilli</taxon>
        <taxon>Bacillales</taxon>
        <taxon>Bacillaceae</taxon>
        <taxon>Siminovitchia</taxon>
    </lineage>
</organism>
<dbReference type="InterPro" id="IPR013341">
    <property type="entry name" value="Mandelate_racemase_N_dom"/>
</dbReference>
<evidence type="ECO:0000313" key="7">
    <source>
        <dbReference type="EMBL" id="MBM7714037.1"/>
    </source>
</evidence>
<dbReference type="PANTHER" id="PTHR48073">
    <property type="entry name" value="O-SUCCINYLBENZOATE SYNTHASE-RELATED"/>
    <property type="match status" value="1"/>
</dbReference>
<evidence type="ECO:0000256" key="1">
    <source>
        <dbReference type="ARBA" id="ARBA00008031"/>
    </source>
</evidence>
<dbReference type="PANTHER" id="PTHR48073:SF2">
    <property type="entry name" value="O-SUCCINYLBENZOATE SYNTHASE"/>
    <property type="match status" value="1"/>
</dbReference>
<proteinExistence type="inferred from homology"/>
<keyword evidence="3 5" id="KW-0460">Magnesium</keyword>
<comment type="similarity">
    <text evidence="1 5">Belongs to the mandelate racemase/muconate lactonizing enzyme family.</text>
</comment>
<sequence length="370" mass="40661">MSHHIKEVNTYIVEVPLVNEWKISLYSSKVRQHAIVEVVTEDGVKGYGEASPSPAFMGETAETIKLVNDQYLAPVITGLPLQSLSQIHRNMDQTIYGQSAAKSAIDIAIHDAWGKMENKPVYDLVGGLYREEIPLTYVIGMKSDEEAYEEAVKVMNLGFQTIKIKVGKDPVRDIRVVQSIRQAIKDNKKDVRIRLDGNQGYHVADAIKVIRELEETGDLKSVEQPIEKWNIFGLKEIRSAVKTPIMADELVFSIHDMTNIIKIGCADIVNLKICKVGGIHQAKKIAGMAEAAGMTCTIGSNLELGIGIAASMHVAASTPVIVNPSDFICGAYLHEHDIVQTPMWDLVEDGKIRVSNAAGLGVHLAEDLIK</sequence>
<dbReference type="InterPro" id="IPR029017">
    <property type="entry name" value="Enolase-like_N"/>
</dbReference>
<dbReference type="Gene3D" id="3.20.20.120">
    <property type="entry name" value="Enolase-like C-terminal domain"/>
    <property type="match status" value="1"/>
</dbReference>
<reference evidence="7 8" key="1">
    <citation type="submission" date="2021-01" db="EMBL/GenBank/DDBJ databases">
        <title>Genomic Encyclopedia of Type Strains, Phase IV (KMG-IV): sequencing the most valuable type-strain genomes for metagenomic binning, comparative biology and taxonomic classification.</title>
        <authorList>
            <person name="Goeker M."/>
        </authorList>
    </citation>
    <scope>NUCLEOTIDE SEQUENCE [LARGE SCALE GENOMIC DNA]</scope>
    <source>
        <strain evidence="7 8">DSM 105453</strain>
    </source>
</reference>
<dbReference type="InterPro" id="IPR013342">
    <property type="entry name" value="Mandelate_racemase_C"/>
</dbReference>
<dbReference type="InterPro" id="IPR036849">
    <property type="entry name" value="Enolase-like_C_sf"/>
</dbReference>
<dbReference type="SFLD" id="SFLDF00009">
    <property type="entry name" value="o-succinylbenzoate_synthase"/>
    <property type="match status" value="1"/>
</dbReference>
<dbReference type="SUPFAM" id="SSF54826">
    <property type="entry name" value="Enolase N-terminal domain-like"/>
    <property type="match status" value="1"/>
</dbReference>
<gene>
    <name evidence="7" type="ORF">JOC94_001009</name>
</gene>
<keyword evidence="8" id="KW-1185">Reference proteome</keyword>
<dbReference type="EC" id="5.1.1.-" evidence="5"/>
<comment type="cofactor">
    <cofactor evidence="5">
        <name>Mg(2+)</name>
        <dbReference type="ChEBI" id="CHEBI:18420"/>
    </cofactor>
    <text evidence="5">Binds 1 Mg(2+) ion per subunit.</text>
</comment>
<accession>A0ABS2R312</accession>
<dbReference type="SFLD" id="SFLDS00001">
    <property type="entry name" value="Enolase"/>
    <property type="match status" value="1"/>
</dbReference>
<dbReference type="Gene3D" id="3.30.390.10">
    <property type="entry name" value="Enolase-like, N-terminal domain"/>
    <property type="match status" value="1"/>
</dbReference>
<protein>
    <recommendedName>
        <fullName evidence="5">Dipeptide epimerase</fullName>
        <ecNumber evidence="5">5.1.1.-</ecNumber>
    </recommendedName>
</protein>
<evidence type="ECO:0000313" key="8">
    <source>
        <dbReference type="Proteomes" id="UP000823485"/>
    </source>
</evidence>
<dbReference type="SMART" id="SM00922">
    <property type="entry name" value="MR_MLE"/>
    <property type="match status" value="1"/>
</dbReference>
<dbReference type="EMBL" id="JAFBFH010000005">
    <property type="protein sequence ID" value="MBM7714037.1"/>
    <property type="molecule type" value="Genomic_DNA"/>
</dbReference>
<evidence type="ECO:0000256" key="5">
    <source>
        <dbReference type="RuleBase" id="RU366006"/>
    </source>
</evidence>
<evidence type="ECO:0000256" key="2">
    <source>
        <dbReference type="ARBA" id="ARBA00022723"/>
    </source>
</evidence>
<evidence type="ECO:0000259" key="6">
    <source>
        <dbReference type="SMART" id="SM00922"/>
    </source>
</evidence>
<dbReference type="CDD" id="cd03319">
    <property type="entry name" value="L-Ala-DL-Glu_epimerase"/>
    <property type="match status" value="1"/>
</dbReference>
<dbReference type="InterPro" id="IPR029065">
    <property type="entry name" value="Enolase_C-like"/>
</dbReference>
<evidence type="ECO:0000256" key="3">
    <source>
        <dbReference type="ARBA" id="ARBA00022842"/>
    </source>
</evidence>
<dbReference type="Pfam" id="PF02746">
    <property type="entry name" value="MR_MLE_N"/>
    <property type="match status" value="1"/>
</dbReference>
<dbReference type="SUPFAM" id="SSF51604">
    <property type="entry name" value="Enolase C-terminal domain-like"/>
    <property type="match status" value="1"/>
</dbReference>